<proteinExistence type="predicted"/>
<keyword evidence="1" id="KW-0732">Signal</keyword>
<evidence type="ECO:0000313" key="3">
    <source>
        <dbReference type="Proteomes" id="UP000321197"/>
    </source>
</evidence>
<evidence type="ECO:0000256" key="1">
    <source>
        <dbReference type="SAM" id="SignalP"/>
    </source>
</evidence>
<comment type="caution">
    <text evidence="2">The sequence shown here is derived from an EMBL/GenBank/DDBJ whole genome shotgun (WGS) entry which is preliminary data.</text>
</comment>
<gene>
    <name evidence="2" type="ORF">MHY01S_31430</name>
</gene>
<protein>
    <recommendedName>
        <fullName evidence="4">Lipoprotein</fullName>
    </recommendedName>
</protein>
<dbReference type="PROSITE" id="PS51257">
    <property type="entry name" value="PROKAR_LIPOPROTEIN"/>
    <property type="match status" value="1"/>
</dbReference>
<name>A0A511R6X8_9DEIN</name>
<accession>A0A511R6X8</accession>
<dbReference type="Proteomes" id="UP000321197">
    <property type="component" value="Unassembled WGS sequence"/>
</dbReference>
<dbReference type="AlphaFoldDB" id="A0A511R6X8"/>
<dbReference type="RefSeq" id="WP_240637246.1">
    <property type="nucleotide sequence ID" value="NZ_BJXL01000154.1"/>
</dbReference>
<feature type="signal peptide" evidence="1">
    <location>
        <begin position="1"/>
        <end position="23"/>
    </location>
</feature>
<evidence type="ECO:0000313" key="2">
    <source>
        <dbReference type="EMBL" id="GEM84977.1"/>
    </source>
</evidence>
<evidence type="ECO:0008006" key="4">
    <source>
        <dbReference type="Google" id="ProtNLM"/>
    </source>
</evidence>
<organism evidence="2 3">
    <name type="scientific">Meiothermus hypogaeus NBRC 106114</name>
    <dbReference type="NCBI Taxonomy" id="1227553"/>
    <lineage>
        <taxon>Bacteria</taxon>
        <taxon>Thermotogati</taxon>
        <taxon>Deinococcota</taxon>
        <taxon>Deinococci</taxon>
        <taxon>Thermales</taxon>
        <taxon>Thermaceae</taxon>
        <taxon>Meiothermus</taxon>
    </lineage>
</organism>
<dbReference type="EMBL" id="BJXL01000154">
    <property type="protein sequence ID" value="GEM84977.1"/>
    <property type="molecule type" value="Genomic_DNA"/>
</dbReference>
<reference evidence="2 3" key="1">
    <citation type="submission" date="2019-07" db="EMBL/GenBank/DDBJ databases">
        <title>Whole genome shotgun sequence of Meiothermus hypogaeus NBRC 106114.</title>
        <authorList>
            <person name="Hosoyama A."/>
            <person name="Uohara A."/>
            <person name="Ohji S."/>
            <person name="Ichikawa N."/>
        </authorList>
    </citation>
    <scope>NUCLEOTIDE SEQUENCE [LARGE SCALE GENOMIC DNA]</scope>
    <source>
        <strain evidence="2 3">NBRC 106114</strain>
    </source>
</reference>
<feature type="chain" id="PRO_5021711435" description="Lipoprotein" evidence="1">
    <location>
        <begin position="24"/>
        <end position="223"/>
    </location>
</feature>
<sequence>MKAHLIPVVLLALLFSACAPSNVAPPGAIGYGNGFVPFVSTPLAARVQSADGTAALGLRSGPEGFGFQYTQGPWGADLIVAPRGGASAFARASYLQEGLAAAFSVAWETYNTYRYNGMNSITETVSGGGVGLDVGYFWPIPLETGQGYIGPRMYSYVQCQSLNNAPLQCSGLRLNPGFGIGVNIPVGRFVFTPEISLFLLPPDDYFATPRLATPFSFAFSFKF</sequence>